<proteinExistence type="predicted"/>
<evidence type="ECO:0000313" key="3">
    <source>
        <dbReference type="EMBL" id="ORX54831.1"/>
    </source>
</evidence>
<feature type="region of interest" description="Disordered" evidence="1">
    <location>
        <begin position="393"/>
        <end position="417"/>
    </location>
</feature>
<reference evidence="3 4" key="2">
    <citation type="submission" date="2016-08" db="EMBL/GenBank/DDBJ databases">
        <title>Pervasive Adenine N6-methylation of Active Genes in Fungi.</title>
        <authorList>
            <consortium name="DOE Joint Genome Institute"/>
            <person name="Mondo S.J."/>
            <person name="Dannebaum R.O."/>
            <person name="Kuo R.C."/>
            <person name="Labutti K."/>
            <person name="Haridas S."/>
            <person name="Kuo A."/>
            <person name="Salamov A."/>
            <person name="Ahrendt S.R."/>
            <person name="Lipzen A."/>
            <person name="Sullivan W."/>
            <person name="Andreopoulos W.B."/>
            <person name="Clum A."/>
            <person name="Lindquist E."/>
            <person name="Daum C."/>
            <person name="Ramamoorthy G.K."/>
            <person name="Gryganskyi A."/>
            <person name="Culley D."/>
            <person name="Magnuson J.K."/>
            <person name="James T.Y."/>
            <person name="O'Malley M.A."/>
            <person name="Stajich J.E."/>
            <person name="Spatafora J.W."/>
            <person name="Visel A."/>
            <person name="Grigoriev I.V."/>
        </authorList>
    </citation>
    <scope>NUCLEOTIDE SEQUENCE [LARGE SCALE GENOMIC DNA]</scope>
    <source>
        <strain evidence="4">finn</strain>
    </source>
</reference>
<feature type="compositionally biased region" description="Polar residues" evidence="1">
    <location>
        <begin position="1426"/>
        <end position="1439"/>
    </location>
</feature>
<keyword evidence="2" id="KW-0472">Membrane</keyword>
<feature type="compositionally biased region" description="Basic and acidic residues" evidence="1">
    <location>
        <begin position="1319"/>
        <end position="1342"/>
    </location>
</feature>
<feature type="compositionally biased region" description="Low complexity" evidence="1">
    <location>
        <begin position="1622"/>
        <end position="1634"/>
    </location>
</feature>
<feature type="compositionally biased region" description="Low complexity" evidence="1">
    <location>
        <begin position="734"/>
        <end position="748"/>
    </location>
</feature>
<feature type="compositionally biased region" description="Polar residues" evidence="1">
    <location>
        <begin position="898"/>
        <end position="909"/>
    </location>
</feature>
<feature type="compositionally biased region" description="Polar residues" evidence="1">
    <location>
        <begin position="393"/>
        <end position="407"/>
    </location>
</feature>
<dbReference type="STRING" id="1754191.A0A1Y1VGJ6"/>
<comment type="caution">
    <text evidence="3">The sequence shown here is derived from an EMBL/GenBank/DDBJ whole genome shotgun (WGS) entry which is preliminary data.</text>
</comment>
<evidence type="ECO:0000256" key="1">
    <source>
        <dbReference type="SAM" id="MobiDB-lite"/>
    </source>
</evidence>
<keyword evidence="2" id="KW-0812">Transmembrane</keyword>
<feature type="region of interest" description="Disordered" evidence="1">
    <location>
        <begin position="890"/>
        <end position="909"/>
    </location>
</feature>
<feature type="compositionally biased region" description="Low complexity" evidence="1">
    <location>
        <begin position="1448"/>
        <end position="1457"/>
    </location>
</feature>
<dbReference type="EMBL" id="MCFH01000010">
    <property type="protein sequence ID" value="ORX54831.1"/>
    <property type="molecule type" value="Genomic_DNA"/>
</dbReference>
<accession>A0A1Y1VGJ6</accession>
<feature type="compositionally biased region" description="Basic residues" evidence="1">
    <location>
        <begin position="654"/>
        <end position="663"/>
    </location>
</feature>
<organism evidence="3 4">
    <name type="scientific">Piromyces finnis</name>
    <dbReference type="NCBI Taxonomy" id="1754191"/>
    <lineage>
        <taxon>Eukaryota</taxon>
        <taxon>Fungi</taxon>
        <taxon>Fungi incertae sedis</taxon>
        <taxon>Chytridiomycota</taxon>
        <taxon>Chytridiomycota incertae sedis</taxon>
        <taxon>Neocallimastigomycetes</taxon>
        <taxon>Neocallimastigales</taxon>
        <taxon>Neocallimastigaceae</taxon>
        <taxon>Piromyces</taxon>
    </lineage>
</organism>
<feature type="region of interest" description="Disordered" evidence="1">
    <location>
        <begin position="1665"/>
        <end position="1686"/>
    </location>
</feature>
<reference evidence="3 4" key="1">
    <citation type="submission" date="2016-08" db="EMBL/GenBank/DDBJ databases">
        <title>Genomes of anaerobic fungi encode conserved fungal cellulosomes for biomass hydrolysis.</title>
        <authorList>
            <consortium name="DOE Joint Genome Institute"/>
            <person name="Haitjema C.H."/>
            <person name="Gilmore S.P."/>
            <person name="Henske J.K."/>
            <person name="Solomon K.V."/>
            <person name="De Groot R."/>
            <person name="Kuo A."/>
            <person name="Mondo S.J."/>
            <person name="Salamov A.A."/>
            <person name="Labutti K."/>
            <person name="Zhao Z."/>
            <person name="Chiniquy J."/>
            <person name="Barry K."/>
            <person name="Brewer H.M."/>
            <person name="Purvine S.O."/>
            <person name="Wright A.T."/>
            <person name="Boxma B."/>
            <person name="Van Alen T."/>
            <person name="Hackstein J.H."/>
            <person name="Baker S.E."/>
            <person name="Grigoriev I.V."/>
            <person name="O'Malley M.A."/>
        </authorList>
    </citation>
    <scope>NUCLEOTIDE SEQUENCE [LARGE SCALE GENOMIC DNA]</scope>
    <source>
        <strain evidence="4">finn</strain>
    </source>
</reference>
<feature type="region of interest" description="Disordered" evidence="1">
    <location>
        <begin position="1426"/>
        <end position="1457"/>
    </location>
</feature>
<feature type="compositionally biased region" description="Basic and acidic residues" evidence="1">
    <location>
        <begin position="408"/>
        <end position="417"/>
    </location>
</feature>
<gene>
    <name evidence="3" type="ORF">BCR36DRAFT_581716</name>
</gene>
<sequence length="1884" mass="212020">MMPEQDNTKTYLIYGGVIVVILLVLLVSCIYVEYYKRKVKRLKLELYRETRGKERQLSSNNNSVLTTHYNFLSYVQNENNTTNQGGIKKVAYIDGYEDDDNITSLSNYVSYDNKNNTRKDKLSYISEGTSEMQGKSRDKYQSLNSINTTTQSVHSLKPSYSYYSLNNTTDNYRHQSSYSLNLLQDPIAYQAQDAVQQPPSLYLNSHNNMLFYDEVPNHNINSPIDSATTISTTTTTTITTNTNINNINSMSYIPTTTNRSTIRGYLSRPQVISSIHEDLRINTSGLKYGNSSKNGYKISPKTISPNSIVQSSSTVPKHRLLNRSSNSPFIQNQDESPSFFTTKPLSTSLITATTESMAQKSSYGHYELSNTTLDTQGTDIISDDKRISLLQNQEKYSSSSLRNSIDNNNKENQDNIKKDGEITLKKKKVENRRSYTEQLKPILSNISLAELKEANALRSQSARLPSDKVKVIKVRKHLSYTEQLTPVLIDKHSSILSEHQIEKTKFRHSIQSLQSIHSAQSAHSVHNVVDEELVSPRPISLISNKRLSVMTSEIENQLNEESKLDEEKIDDEVIVIEENKDIYETYENTPSPATAAKLSWKKTDKETLEEMEEKDKNESSALTRVSLLIDKLENSAALNSSVSPSSDSLNNAKRNNRGSRHFIHSPLSDNGDKHTSLTYSIDENIKTENKRNSERSSRYYSKQRLSLISNYSEISDHNDHNSLVLKLYKKPSISTVSSNTTSVPSHSPYSKRTSISPLPSKKRTSYQRSPLDNELPSLSLKNVSNVVEDGKNIKELKEKSNSSYISSSVVIEEDEENEDDRKEIIEETASSKKTLSVSSSSISRSIYMDVRKEGSIIPSINDSEQEIDNTNTQRKGKEFSGLYNFFEVRPEKNKQRKAQSSGTSTSQNMKFEEISESDINPLIKSYYDSDSNIIEGHEFKKQSFNSSSSNLNNFDYNISFSFSQKNSKYNDGGKDKAVDREREKIFDLLKENNSSSINSNISGPMVKSAIYSYYSNPSNGGNSQYQNENINLKFLNNSFNGSVNFNNESFDTNEDDDDNISNGYGIEMGEKLDRSHNLLIDRRSLYSMNQPAKPPKSYRRQHHSLINPPNHLAFASSRDDDMHSNSSASLNFAEIQRYQNASMPMALDKYKNYYYQSSFPTTKSNTSSVTSQTVQNIYGYNNQSSNHDEDDTIKDINENHEMNTSFSSKSYSLLAHSTSEHSTHSTFSYHSSNAIPSYKKLTVSSPISAVSSNTNIISNNKVTSPLQSSSKSGISDNIANELENSKTVLKKNTSEPWSGASLKSSTSVVSCSSSNYSSDVKEGHHTVNETEKLPQRIKDSVPKRSQYSSQKEKRRSSSTHRKRKHSGSMRPPTIITNTRNKEKNSMVDDIDNEASFSLTLYSPSQSINKTTESKSQSTSLQHFIQNTDASESNINSSQFSKKSKDDNNQNNGFGNNNMNITVNHLSLDMTINKETKNYFNHSPESLDSAKTLNNSLLFNNTKNKDKEQENVSLKTTSPFSIVNSQPVIEEKGDSKVDSLKSSFSSSYYNSNPDATVPLLRDIISDSILQMQSRKLHPIPGKVHILSDHSSPNPSPNITPESTPKFIKSNIDDYSNGTESIRDTSSTESSSSQENKSIEDEELSSSQPIPSFIFNENIINNTKNESPKLVSKSQESDTNTINTNIPKLSNRMPEKRKYDVMYHNTSPLIKSHTIKKKLLSSGVSSPIYPKSSNHLTTAIQRKASPLSFYNSIMVRNNYSPLSRIEEDGSMEQSFTAPTPTYTHHHVNLENNDFSVGTDTSRTSDSTTVTEYKNIPNATDQSTSIIYNKSSISSSSDEYSDEEEIISVDINLISQDDASTYNSPFLFPVITPPNYEQLIKDQSYKL</sequence>
<protein>
    <submittedName>
        <fullName evidence="3">Uncharacterized protein</fullName>
    </submittedName>
</protein>
<evidence type="ECO:0000256" key="2">
    <source>
        <dbReference type="SAM" id="Phobius"/>
    </source>
</evidence>
<feature type="region of interest" description="Disordered" evidence="1">
    <location>
        <begin position="1581"/>
        <end position="1645"/>
    </location>
</feature>
<keyword evidence="4" id="KW-1185">Reference proteome</keyword>
<evidence type="ECO:0000313" key="4">
    <source>
        <dbReference type="Proteomes" id="UP000193719"/>
    </source>
</evidence>
<keyword evidence="2" id="KW-1133">Transmembrane helix</keyword>
<feature type="region of interest" description="Disordered" evidence="1">
    <location>
        <begin position="1313"/>
        <end position="1386"/>
    </location>
</feature>
<feature type="region of interest" description="Disordered" evidence="1">
    <location>
        <begin position="639"/>
        <end position="675"/>
    </location>
</feature>
<feature type="region of interest" description="Disordered" evidence="1">
    <location>
        <begin position="734"/>
        <end position="777"/>
    </location>
</feature>
<feature type="compositionally biased region" description="Polar residues" evidence="1">
    <location>
        <begin position="1670"/>
        <end position="1686"/>
    </location>
</feature>
<name>A0A1Y1VGJ6_9FUNG</name>
<dbReference type="OrthoDB" id="2153654at2759"/>
<feature type="compositionally biased region" description="Polar residues" evidence="1">
    <location>
        <begin position="1587"/>
        <end position="1601"/>
    </location>
</feature>
<feature type="compositionally biased region" description="Basic residues" evidence="1">
    <location>
        <begin position="1352"/>
        <end position="1367"/>
    </location>
</feature>
<feature type="transmembrane region" description="Helical" evidence="2">
    <location>
        <begin position="12"/>
        <end position="34"/>
    </location>
</feature>
<feature type="compositionally biased region" description="Low complexity" evidence="1">
    <location>
        <begin position="639"/>
        <end position="652"/>
    </location>
</feature>
<dbReference type="Proteomes" id="UP000193719">
    <property type="component" value="Unassembled WGS sequence"/>
</dbReference>